<keyword evidence="1" id="KW-0732">Signal</keyword>
<name>A0ABR7CVY1_9BACT</name>
<dbReference type="PANTHER" id="PTHR38478">
    <property type="entry name" value="PEPTIDASE M1A AND M12B"/>
    <property type="match status" value="1"/>
</dbReference>
<dbReference type="Pfam" id="PF17162">
    <property type="entry name" value="DUF5118"/>
    <property type="match status" value="1"/>
</dbReference>
<accession>A0ABR7CVY1</accession>
<dbReference type="SUPFAM" id="SSF55486">
    <property type="entry name" value="Metalloproteases ('zincins'), catalytic domain"/>
    <property type="match status" value="1"/>
</dbReference>
<keyword evidence="5" id="KW-0645">Protease</keyword>
<proteinExistence type="predicted"/>
<dbReference type="InterPro" id="IPR034032">
    <property type="entry name" value="Zn_MMP-like_bac"/>
</dbReference>
<feature type="chain" id="PRO_5045281860" evidence="1">
    <location>
        <begin position="28"/>
        <end position="870"/>
    </location>
</feature>
<protein>
    <submittedName>
        <fullName evidence="5">Zinc-dependent metalloprotease</fullName>
    </submittedName>
</protein>
<dbReference type="Pfam" id="PF16313">
    <property type="entry name" value="DUF4953"/>
    <property type="match status" value="1"/>
</dbReference>
<keyword evidence="5" id="KW-0482">Metalloprotease</keyword>
<feature type="domain" description="DUF5118" evidence="4">
    <location>
        <begin position="43"/>
        <end position="90"/>
    </location>
</feature>
<dbReference type="InterPro" id="IPR033413">
    <property type="entry name" value="DUF5117"/>
</dbReference>
<sequence>MIKKIDMNKIMTLLIICFLIPTLGTQAATRKKKENKTEQKKQSEYDKLFNTPACKTVKGLITLHKIDGKVYFEFPFSLFGKEMLLGSTVEEISDNTEALVGQKPHRPLHIYFTKIDTNVQMRYVYNASVTNAKDKNIQEAIDKGNIGAIAKMFPVKCWNNDKSAVVFDVTDFLVSDLYEIDPFDPYSASTYGGWIQRITNFKKDRSFIGDIMAFEDNVSISSHLSFGVTMRALGMFEYQTDKPFSALVKRSLILLPEKPMRPRILDPRIGVFYTGKMKFTNDDNGSDVVYYAHRWRVEPKDMEAYKRGELVEVKQPIIFYIDPNFPQMWMKYIRMGVEDWNRAFEEIGLKNVVQTKMFPVDDPEFDPNNIKYTCIRYAPIPVENAMGPSWVDPRSGEILNASVYIYHNLVSLLYTWRMLQTAAVDPSVRQITLPEEVMGDAIRYVARHEVGHCFGLMHNMASSNAFPTDSLRSATFTQKYGTTPSIMDYARFNYVAQPGDLEKGVKLTPPIIGQYDYYAIKWIYKPIPEAKTAEEEVPTLDRWISEKAGDPIYRYGKQQIMSRYDPSALEEDLGDDAIKSATYGLKNLRYVMENLNEWVAASDTDLSFRNQMYYAILNQFRTYMGHVTPIIGGIYLNEKYEGDPRPTYQSVPKAEQKRALQFLLQLQEDMSWLDNKEMLKNIPIIGNPGVLFQQTLISNLISNASGLGLCISKSEEPYTEEEYLQDIYDYIWKPTQKGVTLKSREREAQLTFVKSLIKESKLDAGKGKARGSMNITNNLTLDQWLDQKMFQLYGYVPEQAKLSADSPEPVQGVGFQRRVKADFPSIAHVYYNVLMKTKQQLEKAKNTGNTETRNHYALLLHQINQALKKD</sequence>
<evidence type="ECO:0000259" key="4">
    <source>
        <dbReference type="Pfam" id="PF17162"/>
    </source>
</evidence>
<evidence type="ECO:0000259" key="2">
    <source>
        <dbReference type="Pfam" id="PF16313"/>
    </source>
</evidence>
<feature type="signal peptide" evidence="1">
    <location>
        <begin position="1"/>
        <end position="27"/>
    </location>
</feature>
<comment type="caution">
    <text evidence="5">The sequence shown here is derived from an EMBL/GenBank/DDBJ whole genome shotgun (WGS) entry which is preliminary data.</text>
</comment>
<reference evidence="5 6" key="1">
    <citation type="submission" date="2020-08" db="EMBL/GenBank/DDBJ databases">
        <title>Genome public.</title>
        <authorList>
            <person name="Liu C."/>
            <person name="Sun Q."/>
        </authorList>
    </citation>
    <scope>NUCLEOTIDE SEQUENCE [LARGE SCALE GENOMIC DNA]</scope>
    <source>
        <strain evidence="5 6">NSJ-56</strain>
    </source>
</reference>
<dbReference type="InterPro" id="IPR033428">
    <property type="entry name" value="DUF5118"/>
</dbReference>
<dbReference type="InterPro" id="IPR024079">
    <property type="entry name" value="MetalloPept_cat_dom_sf"/>
</dbReference>
<dbReference type="EMBL" id="JACOOH010000001">
    <property type="protein sequence ID" value="MBC5619848.1"/>
    <property type="molecule type" value="Genomic_DNA"/>
</dbReference>
<evidence type="ECO:0000259" key="3">
    <source>
        <dbReference type="Pfam" id="PF17148"/>
    </source>
</evidence>
<evidence type="ECO:0000313" key="5">
    <source>
        <dbReference type="EMBL" id="MBC5619848.1"/>
    </source>
</evidence>
<dbReference type="Proteomes" id="UP000646484">
    <property type="component" value="Unassembled WGS sequence"/>
</dbReference>
<evidence type="ECO:0000256" key="1">
    <source>
        <dbReference type="SAM" id="SignalP"/>
    </source>
</evidence>
<organism evidence="5 6">
    <name type="scientific">Butyricimonas hominis</name>
    <dbReference type="NCBI Taxonomy" id="2763032"/>
    <lineage>
        <taxon>Bacteria</taxon>
        <taxon>Pseudomonadati</taxon>
        <taxon>Bacteroidota</taxon>
        <taxon>Bacteroidia</taxon>
        <taxon>Bacteroidales</taxon>
        <taxon>Odoribacteraceae</taxon>
        <taxon>Butyricimonas</taxon>
    </lineage>
</organism>
<feature type="domain" description="DUF5117" evidence="3">
    <location>
        <begin position="109"/>
        <end position="300"/>
    </location>
</feature>
<evidence type="ECO:0000313" key="6">
    <source>
        <dbReference type="Proteomes" id="UP000646484"/>
    </source>
</evidence>
<dbReference type="PANTHER" id="PTHR38478:SF1">
    <property type="entry name" value="ZINC DEPENDENT METALLOPROTEASE DOMAIN LIPOPROTEIN"/>
    <property type="match status" value="1"/>
</dbReference>
<dbReference type="CDD" id="cd04276">
    <property type="entry name" value="ZnMc_MMP_like_2"/>
    <property type="match status" value="1"/>
</dbReference>
<feature type="domain" description="EcxA zinc-binding" evidence="2">
    <location>
        <begin position="433"/>
        <end position="736"/>
    </location>
</feature>
<dbReference type="InterPro" id="IPR032534">
    <property type="entry name" value="EcxA_zinc-bd"/>
</dbReference>
<gene>
    <name evidence="5" type="ORF">H8S64_01925</name>
</gene>
<dbReference type="GO" id="GO:0008237">
    <property type="term" value="F:metallopeptidase activity"/>
    <property type="evidence" value="ECO:0007669"/>
    <property type="project" value="UniProtKB-KW"/>
</dbReference>
<dbReference type="Pfam" id="PF17148">
    <property type="entry name" value="DUF5117"/>
    <property type="match status" value="1"/>
</dbReference>
<keyword evidence="6" id="KW-1185">Reference proteome</keyword>
<keyword evidence="5" id="KW-0378">Hydrolase</keyword>
<dbReference type="Gene3D" id="3.40.390.10">
    <property type="entry name" value="Collagenase (Catalytic Domain)"/>
    <property type="match status" value="1"/>
</dbReference>